<dbReference type="AlphaFoldDB" id="A0A1T5JD56"/>
<accession>A0A1T5JD56</accession>
<evidence type="ECO:0000313" key="1">
    <source>
        <dbReference type="EMBL" id="SKC49212.1"/>
    </source>
</evidence>
<protein>
    <submittedName>
        <fullName evidence="1">Uncharacterized protein</fullName>
    </submittedName>
</protein>
<reference evidence="1 2" key="1">
    <citation type="submission" date="2017-02" db="EMBL/GenBank/DDBJ databases">
        <authorList>
            <person name="Peterson S.W."/>
        </authorList>
    </citation>
    <scope>NUCLEOTIDE SEQUENCE [LARGE SCALE GENOMIC DNA]</scope>
    <source>
        <strain evidence="1 2">P15</strain>
    </source>
</reference>
<dbReference type="EMBL" id="FUZV01000001">
    <property type="protein sequence ID" value="SKC49212.1"/>
    <property type="molecule type" value="Genomic_DNA"/>
</dbReference>
<evidence type="ECO:0000313" key="2">
    <source>
        <dbReference type="Proteomes" id="UP000190341"/>
    </source>
</evidence>
<organism evidence="1 2">
    <name type="scientific">Pseudoxanthomonas indica</name>
    <dbReference type="NCBI Taxonomy" id="428993"/>
    <lineage>
        <taxon>Bacteria</taxon>
        <taxon>Pseudomonadati</taxon>
        <taxon>Pseudomonadota</taxon>
        <taxon>Gammaproteobacteria</taxon>
        <taxon>Lysobacterales</taxon>
        <taxon>Lysobacteraceae</taxon>
        <taxon>Pseudoxanthomonas</taxon>
    </lineage>
</organism>
<dbReference type="OrthoDB" id="5999476at2"/>
<sequence>MQVDTFGVYVKARLEGWGREFALHRDCDYLGHRSKDMLQVLIEHKGELPPKVVGFKPLETDPMAQQIEDIVRDIARHNVERACILRGYYCGMGRKAIERREVAESMIRRVLDQSTYRLSRPRFFAEEELGRVEIRGVLTGISLAA</sequence>
<keyword evidence="2" id="KW-1185">Reference proteome</keyword>
<dbReference type="Proteomes" id="UP000190341">
    <property type="component" value="Unassembled WGS sequence"/>
</dbReference>
<proteinExistence type="predicted"/>
<gene>
    <name evidence="1" type="ORF">SAMN06296058_0701</name>
</gene>
<dbReference type="RefSeq" id="WP_079723080.1">
    <property type="nucleotide sequence ID" value="NZ_BMCL01000003.1"/>
</dbReference>
<name>A0A1T5JD56_9GAMM</name>